<dbReference type="InterPro" id="IPR006674">
    <property type="entry name" value="HD_domain"/>
</dbReference>
<gene>
    <name evidence="2" type="ORF">DPRO_0076</name>
</gene>
<sequence length="215" mass="24990">MKKVFEKIWNMALPHQDKRDDAGHAFITLEYAKQLVDLEAGDPEVVIPAIILHDTGWSRLTRDEWMVVFSPDATAADEMVVRLRHQEEGVNIAKEILESIDYPANWTEEIVEIISQHDTRKGFISNNEGLMRDADKLWRFSKTGFDADVDRFEIAPQVLHDRIIKQIPSDGFFYSQTSRELAYEELERRRREFERVANMKPLTETHSSVTSQKSL</sequence>
<protein>
    <submittedName>
        <fullName evidence="2">Putative HD domain protein</fullName>
    </submittedName>
</protein>
<dbReference type="AlphaFoldDB" id="A0A2C8F2M3"/>
<keyword evidence="3" id="KW-1185">Reference proteome</keyword>
<dbReference type="Gene3D" id="1.10.3210.10">
    <property type="entry name" value="Hypothetical protein af1432"/>
    <property type="match status" value="1"/>
</dbReference>
<reference evidence="3" key="1">
    <citation type="submission" date="2017-09" db="EMBL/GenBank/DDBJ databases">
        <authorList>
            <person name="Regsiter A."/>
            <person name="William W."/>
        </authorList>
    </citation>
    <scope>NUCLEOTIDE SEQUENCE [LARGE SCALE GENOMIC DNA]</scope>
    <source>
        <strain evidence="3">500-1</strain>
    </source>
</reference>
<dbReference type="OrthoDB" id="942406at2"/>
<evidence type="ECO:0000313" key="3">
    <source>
        <dbReference type="Proteomes" id="UP000219215"/>
    </source>
</evidence>
<accession>A0A2C8F2M3</accession>
<dbReference type="Proteomes" id="UP000219215">
    <property type="component" value="Chromosome DPRO"/>
</dbReference>
<dbReference type="RefSeq" id="WP_097010289.1">
    <property type="nucleotide sequence ID" value="NZ_LT907975.1"/>
</dbReference>
<dbReference type="SUPFAM" id="SSF109604">
    <property type="entry name" value="HD-domain/PDEase-like"/>
    <property type="match status" value="1"/>
</dbReference>
<feature type="domain" description="HD" evidence="1">
    <location>
        <begin position="23"/>
        <end position="137"/>
    </location>
</feature>
<dbReference type="Pfam" id="PF01966">
    <property type="entry name" value="HD"/>
    <property type="match status" value="1"/>
</dbReference>
<evidence type="ECO:0000313" key="2">
    <source>
        <dbReference type="EMBL" id="SOB56953.1"/>
    </source>
</evidence>
<dbReference type="EMBL" id="LT907975">
    <property type="protein sequence ID" value="SOB56953.1"/>
    <property type="molecule type" value="Genomic_DNA"/>
</dbReference>
<proteinExistence type="predicted"/>
<organism evidence="2 3">
    <name type="scientific">Pseudodesulfovibrio profundus</name>
    <dbReference type="NCBI Taxonomy" id="57320"/>
    <lineage>
        <taxon>Bacteria</taxon>
        <taxon>Pseudomonadati</taxon>
        <taxon>Thermodesulfobacteriota</taxon>
        <taxon>Desulfovibrionia</taxon>
        <taxon>Desulfovibrionales</taxon>
        <taxon>Desulfovibrionaceae</taxon>
    </lineage>
</organism>
<name>A0A2C8F2M3_9BACT</name>
<evidence type="ECO:0000259" key="1">
    <source>
        <dbReference type="Pfam" id="PF01966"/>
    </source>
</evidence>
<dbReference type="KEGG" id="pprf:DPRO_0076"/>